<feature type="domain" description="ELP1 TPR" evidence="10">
    <location>
        <begin position="928"/>
        <end position="1090"/>
    </location>
</feature>
<evidence type="ECO:0000256" key="3">
    <source>
        <dbReference type="ARBA" id="ARBA00022490"/>
    </source>
</evidence>
<proteinExistence type="inferred from homology"/>
<keyword evidence="14" id="KW-1185">Reference proteome</keyword>
<feature type="region of interest" description="Disordered" evidence="7">
    <location>
        <begin position="1178"/>
        <end position="1206"/>
    </location>
</feature>
<evidence type="ECO:0000259" key="8">
    <source>
        <dbReference type="Pfam" id="PF04762"/>
    </source>
</evidence>
<dbReference type="InterPro" id="IPR056169">
    <property type="entry name" value="HB_ELP1"/>
</dbReference>
<dbReference type="Proteomes" id="UP000308652">
    <property type="component" value="Unassembled WGS sequence"/>
</dbReference>
<feature type="domain" description="ELP1 alpha-solenoid" evidence="11">
    <location>
        <begin position="813"/>
        <end position="921"/>
    </location>
</feature>
<dbReference type="GO" id="GO:0000049">
    <property type="term" value="F:tRNA binding"/>
    <property type="evidence" value="ECO:0007669"/>
    <property type="project" value="TreeGrafter"/>
</dbReference>
<dbReference type="Pfam" id="PF04762">
    <property type="entry name" value="Beta-prop_ELP1_1st"/>
    <property type="match status" value="1"/>
</dbReference>
<keyword evidence="4" id="KW-0819">tRNA processing</keyword>
<dbReference type="InterPro" id="IPR006849">
    <property type="entry name" value="Elp1"/>
</dbReference>
<dbReference type="InterPro" id="IPR056164">
    <property type="entry name" value="Beta-prop_ELP1_1st"/>
</dbReference>
<keyword evidence="6" id="KW-0175">Coiled coil</keyword>
<dbReference type="PIRSF" id="PIRSF017233">
    <property type="entry name" value="IKAP"/>
    <property type="match status" value="1"/>
</dbReference>
<dbReference type="STRING" id="68775.A0A5C3MM19"/>
<dbReference type="SUPFAM" id="SSF69322">
    <property type="entry name" value="Tricorn protease domain 2"/>
    <property type="match status" value="1"/>
</dbReference>
<evidence type="ECO:0000259" key="10">
    <source>
        <dbReference type="Pfam" id="PF23878"/>
    </source>
</evidence>
<gene>
    <name evidence="13" type="ORF">BDQ12DRAFT_695293</name>
</gene>
<protein>
    <recommendedName>
        <fullName evidence="5">Elongator complex protein 1</fullName>
    </recommendedName>
</protein>
<comment type="function">
    <text evidence="5">Component of the elongator complex which is required for multiple tRNA modifications, including mcm5U (5-methoxycarbonylmethyl uridine), mcm5s2U (5-methoxycarbonylmethyl-2-thiouridine), and ncm5U (5-carbamoylmethyl uridine). The elongator complex catalyzes formation of carboxymethyluridine in the wobble base at position 34 in tRNAs.</text>
</comment>
<keyword evidence="5" id="KW-0539">Nucleus</keyword>
<feature type="domain" description="ELP1 alpha-solenoid" evidence="11">
    <location>
        <begin position="743"/>
        <end position="806"/>
    </location>
</feature>
<evidence type="ECO:0000259" key="11">
    <source>
        <dbReference type="Pfam" id="PF23925"/>
    </source>
</evidence>
<comment type="similarity">
    <text evidence="2 5">Belongs to the ELP1/IKA1 family.</text>
</comment>
<dbReference type="InterPro" id="IPR056166">
    <property type="entry name" value="TPR_ELP1"/>
</dbReference>
<keyword evidence="3 5" id="KW-0963">Cytoplasm</keyword>
<evidence type="ECO:0000256" key="7">
    <source>
        <dbReference type="SAM" id="MobiDB-lite"/>
    </source>
</evidence>
<reference evidence="13 14" key="1">
    <citation type="journal article" date="2019" name="Nat. Ecol. Evol.">
        <title>Megaphylogeny resolves global patterns of mushroom evolution.</title>
        <authorList>
            <person name="Varga T."/>
            <person name="Krizsan K."/>
            <person name="Foldi C."/>
            <person name="Dima B."/>
            <person name="Sanchez-Garcia M."/>
            <person name="Sanchez-Ramirez S."/>
            <person name="Szollosi G.J."/>
            <person name="Szarkandi J.G."/>
            <person name="Papp V."/>
            <person name="Albert L."/>
            <person name="Andreopoulos W."/>
            <person name="Angelini C."/>
            <person name="Antonin V."/>
            <person name="Barry K.W."/>
            <person name="Bougher N.L."/>
            <person name="Buchanan P."/>
            <person name="Buyck B."/>
            <person name="Bense V."/>
            <person name="Catcheside P."/>
            <person name="Chovatia M."/>
            <person name="Cooper J."/>
            <person name="Damon W."/>
            <person name="Desjardin D."/>
            <person name="Finy P."/>
            <person name="Geml J."/>
            <person name="Haridas S."/>
            <person name="Hughes K."/>
            <person name="Justo A."/>
            <person name="Karasinski D."/>
            <person name="Kautmanova I."/>
            <person name="Kiss B."/>
            <person name="Kocsube S."/>
            <person name="Kotiranta H."/>
            <person name="LaButti K.M."/>
            <person name="Lechner B.E."/>
            <person name="Liimatainen K."/>
            <person name="Lipzen A."/>
            <person name="Lukacs Z."/>
            <person name="Mihaltcheva S."/>
            <person name="Morgado L.N."/>
            <person name="Niskanen T."/>
            <person name="Noordeloos M.E."/>
            <person name="Ohm R.A."/>
            <person name="Ortiz-Santana B."/>
            <person name="Ovrebo C."/>
            <person name="Racz N."/>
            <person name="Riley R."/>
            <person name="Savchenko A."/>
            <person name="Shiryaev A."/>
            <person name="Soop K."/>
            <person name="Spirin V."/>
            <person name="Szebenyi C."/>
            <person name="Tomsovsky M."/>
            <person name="Tulloss R.E."/>
            <person name="Uehling J."/>
            <person name="Grigoriev I.V."/>
            <person name="Vagvolgyi C."/>
            <person name="Papp T."/>
            <person name="Martin F.M."/>
            <person name="Miettinen O."/>
            <person name="Hibbett D.S."/>
            <person name="Nagy L.G."/>
        </authorList>
    </citation>
    <scope>NUCLEOTIDE SEQUENCE [LARGE SCALE GENOMIC DNA]</scope>
    <source>
        <strain evidence="13 14">CBS 166.37</strain>
    </source>
</reference>
<name>A0A5C3MM19_9AGAR</name>
<evidence type="ECO:0000256" key="5">
    <source>
        <dbReference type="PIRNR" id="PIRNR017233"/>
    </source>
</evidence>
<dbReference type="Pfam" id="PF23925">
    <property type="entry name" value="A-sol_ELP1"/>
    <property type="match status" value="2"/>
</dbReference>
<comment type="pathway">
    <text evidence="1">tRNA modification; 5-methoxycarbonylmethyl-2-thiouridine-tRNA biosynthesis.</text>
</comment>
<dbReference type="GO" id="GO:0002926">
    <property type="term" value="P:tRNA wobble base 5-methoxycarbonylmethyl-2-thiouridinylation"/>
    <property type="evidence" value="ECO:0007669"/>
    <property type="project" value="TreeGrafter"/>
</dbReference>
<dbReference type="GO" id="GO:0033588">
    <property type="term" value="C:elongator holoenzyme complex"/>
    <property type="evidence" value="ECO:0007669"/>
    <property type="project" value="InterPro"/>
</dbReference>
<comment type="subcellular location">
    <subcellularLocation>
        <location evidence="5">Cytoplasm</location>
    </subcellularLocation>
    <subcellularLocation>
        <location evidence="5">Nucleus</location>
    </subcellularLocation>
</comment>
<dbReference type="PANTHER" id="PTHR12747">
    <property type="entry name" value="ELONGATOR COMPLEX PROTEIN 1"/>
    <property type="match status" value="1"/>
</dbReference>
<dbReference type="GO" id="GO:0005634">
    <property type="term" value="C:nucleus"/>
    <property type="evidence" value="ECO:0007669"/>
    <property type="project" value="UniProtKB-SubCell"/>
</dbReference>
<evidence type="ECO:0000256" key="1">
    <source>
        <dbReference type="ARBA" id="ARBA00005043"/>
    </source>
</evidence>
<feature type="domain" description="ELP1 N-terminal second beta-propeller" evidence="9">
    <location>
        <begin position="431"/>
        <end position="719"/>
    </location>
</feature>
<organism evidence="13 14">
    <name type="scientific">Crucibulum laeve</name>
    <dbReference type="NCBI Taxonomy" id="68775"/>
    <lineage>
        <taxon>Eukaryota</taxon>
        <taxon>Fungi</taxon>
        <taxon>Dikarya</taxon>
        <taxon>Basidiomycota</taxon>
        <taxon>Agaricomycotina</taxon>
        <taxon>Agaricomycetes</taxon>
        <taxon>Agaricomycetidae</taxon>
        <taxon>Agaricales</taxon>
        <taxon>Agaricineae</taxon>
        <taxon>Nidulariaceae</taxon>
        <taxon>Crucibulum</taxon>
    </lineage>
</organism>
<evidence type="ECO:0000313" key="14">
    <source>
        <dbReference type="Proteomes" id="UP000308652"/>
    </source>
</evidence>
<feature type="domain" description="ELP1 three-helical bundle" evidence="12">
    <location>
        <begin position="1100"/>
        <end position="1270"/>
    </location>
</feature>
<dbReference type="InterPro" id="IPR056165">
    <property type="entry name" value="Beta-prop_ELP1_2nd"/>
</dbReference>
<feature type="domain" description="ELP1 first N-terminal beta-propeller" evidence="8">
    <location>
        <begin position="1"/>
        <end position="393"/>
    </location>
</feature>
<dbReference type="Pfam" id="PF23878">
    <property type="entry name" value="TPR_ELP1"/>
    <property type="match status" value="1"/>
</dbReference>
<dbReference type="EMBL" id="ML213590">
    <property type="protein sequence ID" value="TFK44978.1"/>
    <property type="molecule type" value="Genomic_DNA"/>
</dbReference>
<dbReference type="PANTHER" id="PTHR12747:SF0">
    <property type="entry name" value="ELONGATOR COMPLEX PROTEIN 1"/>
    <property type="match status" value="1"/>
</dbReference>
<dbReference type="GO" id="GO:0005829">
    <property type="term" value="C:cytosol"/>
    <property type="evidence" value="ECO:0007669"/>
    <property type="project" value="TreeGrafter"/>
</dbReference>
<dbReference type="OrthoDB" id="40048at2759"/>
<dbReference type="Pfam" id="PF23797">
    <property type="entry name" value="Beta-prop_ELP1_2nd"/>
    <property type="match status" value="1"/>
</dbReference>
<dbReference type="Pfam" id="PF23936">
    <property type="entry name" value="HB_ELP1"/>
    <property type="match status" value="1"/>
</dbReference>
<evidence type="ECO:0000259" key="12">
    <source>
        <dbReference type="Pfam" id="PF23936"/>
    </source>
</evidence>
<evidence type="ECO:0000313" key="13">
    <source>
        <dbReference type="EMBL" id="TFK44978.1"/>
    </source>
</evidence>
<evidence type="ECO:0000256" key="6">
    <source>
        <dbReference type="SAM" id="Coils"/>
    </source>
</evidence>
<evidence type="ECO:0000256" key="2">
    <source>
        <dbReference type="ARBA" id="ARBA00006086"/>
    </source>
</evidence>
<evidence type="ECO:0000256" key="4">
    <source>
        <dbReference type="ARBA" id="ARBA00022694"/>
    </source>
</evidence>
<sequence>MRNLSLIASGLTTLPNANISATTIDLDENIIYVAAEQQSPDGEVQVELWKVPHLNPNDMDNPASAEMVTIFTSISSPDGHPVSQVVSLRIISEVRKIAAIMRGGDITMISLDEEDALPEVEGTVEPGILAASWSPDETQLALITGEDKLILMTSSFDVLSEAPLQTADFGEDASINVGWGSKQTQFHGSLGKTAAQARPVSKVGSSPDDDSLPRISWRGDGAFFVVSSLSPETPNSLRYRTLRVYDRQAALQSTSEAVPGLEHSLVWRPSGNIIVGTQRFGFEGGGAGREGRHDIVFFERNGLRHGEFTLRVEDLAVKPGFDAVQLRWGYKVRELAWSSDSNILAVWIEKHDRDVVQLWMTGNYYWYLKHEIAAPSRAASVPGRFTSVEWHPESPAHLILSTPSEVIQRVYAGETYSSPSQPPDDSGSVAVIDGSKIFLTPFRTQNVPPPMSTYQLLVTPSSSSALVSAVRTPIHASFSKEHETLAVLWESGYLELWALHTRLGPGLSKVVNPSKTWSGYVQESGEIQWRQTSLRSTDSDQSWAVTVLGSGKDKDAVAILEVTESGSIQADVRNLPYQNCRIVADAESIFETPNGEIFQYKLKDEQPVPLVVFPEFCVQTQRVSLPSAGQSEAEKLFVGLGRSGKLYVTTEATSSQTIATNANSYTVASGFIIFTTTAHEAIFAPLTSICIYLEPSDGELKELPIDWPARKVERGSRIVVAVPSAMSLVLQMPRGNLETINPRPLVLGVVKQDLDAGNYRKAFFSCRKHRIDLNVLVDHDQDTFLKRVSSFVEQIHEVDHLNLFLTLIGRGSQSQETIAKICDAIRTELEQRDLTKYVNTILTAHVVKTPPDHEAGLALLLQLRESDPNLVEDAVKYIIFLVDADRLFNTALGMYDFSLVLMIAQHAQKDPREYLPFLRELRALGKYYQRFRIDDHLRRHESALRNLSLAGPEHFNEAVAYVERHQLYEPALSIWKGTDRYETILEHYGDWLFERREFSQAAAVFVQAQKSSKAMVAYEKALEWQELFDLAVRSEVDPEDITITAYRIAEDLSSKKRYADAGRVLLDYAQNIRESIIAYVQGNFFSEARRIGKADEKSELIENIVFPAALESRSQISEDLSEMKEQLRKQVNRLRELRIKKVEEPDAFYGTEDPGLLNVDVMTDVSMAPTAFTRYTVAPTATSRSSKQSSRSKRKQERKVGSGRKGTVDEEEYLLKSITKLVERFGSTQDDARSILPHMSQFTDEHREEGQALQLEISNFETELKDALEEVWAKSPLNEDGGNPLVDSWASRMDEVEKNRRINPIDKVPKPELPRAKNWRVKTFDLRG</sequence>
<accession>A0A5C3MM19</accession>
<dbReference type="InterPro" id="IPR056167">
    <property type="entry name" value="A-sol_ELP1"/>
</dbReference>
<evidence type="ECO:0000259" key="9">
    <source>
        <dbReference type="Pfam" id="PF23797"/>
    </source>
</evidence>
<feature type="coiled-coil region" evidence="6">
    <location>
        <begin position="1113"/>
        <end position="1144"/>
    </location>
</feature>
<dbReference type="UniPathway" id="UPA00988"/>